<accession>A0A085LR76</accession>
<protein>
    <submittedName>
        <fullName evidence="1">Uncharacterized protein</fullName>
    </submittedName>
</protein>
<name>A0A085LR76_9BILA</name>
<organism evidence="1 2">
    <name type="scientific">Trichuris suis</name>
    <name type="common">pig whipworm</name>
    <dbReference type="NCBI Taxonomy" id="68888"/>
    <lineage>
        <taxon>Eukaryota</taxon>
        <taxon>Metazoa</taxon>
        <taxon>Ecdysozoa</taxon>
        <taxon>Nematoda</taxon>
        <taxon>Enoplea</taxon>
        <taxon>Dorylaimia</taxon>
        <taxon>Trichinellida</taxon>
        <taxon>Trichuridae</taxon>
        <taxon>Trichuris</taxon>
    </lineage>
</organism>
<dbReference type="Proteomes" id="UP000030764">
    <property type="component" value="Unassembled WGS sequence"/>
</dbReference>
<evidence type="ECO:0000313" key="1">
    <source>
        <dbReference type="EMBL" id="KFD47472.1"/>
    </source>
</evidence>
<sequence length="86" mass="9728">MFKFRPHSSTSDSTMPIRLRMSISLAAFVFSLVLPDRPSEIHRWTVDLHFSGSLQEKRSQLVVVNYLVPARRSVIGLPLGERGCDS</sequence>
<dbReference type="EMBL" id="KL363325">
    <property type="protein sequence ID" value="KFD47472.1"/>
    <property type="molecule type" value="Genomic_DNA"/>
</dbReference>
<keyword evidence="2" id="KW-1185">Reference proteome</keyword>
<dbReference type="AlphaFoldDB" id="A0A085LR76"/>
<evidence type="ECO:0000313" key="2">
    <source>
        <dbReference type="Proteomes" id="UP000030764"/>
    </source>
</evidence>
<proteinExistence type="predicted"/>
<reference evidence="1 2" key="1">
    <citation type="journal article" date="2014" name="Nat. Genet.">
        <title>Genome and transcriptome of the porcine whipworm Trichuris suis.</title>
        <authorList>
            <person name="Jex A.R."/>
            <person name="Nejsum P."/>
            <person name="Schwarz E.M."/>
            <person name="Hu L."/>
            <person name="Young N.D."/>
            <person name="Hall R.S."/>
            <person name="Korhonen P.K."/>
            <person name="Liao S."/>
            <person name="Thamsborg S."/>
            <person name="Xia J."/>
            <person name="Xu P."/>
            <person name="Wang S."/>
            <person name="Scheerlinck J.P."/>
            <person name="Hofmann A."/>
            <person name="Sternberg P.W."/>
            <person name="Wang J."/>
            <person name="Gasser R.B."/>
        </authorList>
    </citation>
    <scope>NUCLEOTIDE SEQUENCE [LARGE SCALE GENOMIC DNA]</scope>
    <source>
        <strain evidence="1">DCEP-RM93M</strain>
    </source>
</reference>
<gene>
    <name evidence="1" type="ORF">M513_11633</name>
</gene>